<dbReference type="AlphaFoldDB" id="A0A010SIJ8"/>
<dbReference type="Proteomes" id="UP000022611">
    <property type="component" value="Unassembled WGS sequence"/>
</dbReference>
<name>A0A010SIJ8_PSEFL</name>
<evidence type="ECO:0000313" key="1">
    <source>
        <dbReference type="EMBL" id="EXF91118.1"/>
    </source>
</evidence>
<organism evidence="1 2">
    <name type="scientific">Pseudomonas fluorescens HK44</name>
    <dbReference type="NCBI Taxonomy" id="1042209"/>
    <lineage>
        <taxon>Bacteria</taxon>
        <taxon>Pseudomonadati</taxon>
        <taxon>Pseudomonadota</taxon>
        <taxon>Gammaproteobacteria</taxon>
        <taxon>Pseudomonadales</taxon>
        <taxon>Pseudomonadaceae</taxon>
        <taxon>Pseudomonas</taxon>
    </lineage>
</organism>
<proteinExistence type="predicted"/>
<dbReference type="HOGENOM" id="CLU_3187910_0_0_6"/>
<accession>A0A010SIJ8</accession>
<protein>
    <submittedName>
        <fullName evidence="1">Uncharacterized protein</fullName>
    </submittedName>
</protein>
<evidence type="ECO:0000313" key="2">
    <source>
        <dbReference type="Proteomes" id="UP000022611"/>
    </source>
</evidence>
<dbReference type="EMBL" id="AFOY02000028">
    <property type="protein sequence ID" value="EXF91118.1"/>
    <property type="molecule type" value="Genomic_DNA"/>
</dbReference>
<comment type="caution">
    <text evidence="1">The sequence shown here is derived from an EMBL/GenBank/DDBJ whole genome shotgun (WGS) entry which is preliminary data.</text>
</comment>
<reference evidence="1 2" key="1">
    <citation type="journal article" date="2011" name="J. Bacteriol.">
        <title>Draft genome sequence of the polycyclic aromatic hydrocarbon-degrading, genetically engineered bioluminescent bioreporter Pseudomonas fluorescens HK44.</title>
        <authorList>
            <person name="Chauhan A."/>
            <person name="Layton A.C."/>
            <person name="Williams D.E."/>
            <person name="Smartt A.E."/>
            <person name="Ripp S."/>
            <person name="Karpinets T.V."/>
            <person name="Brown S.D."/>
            <person name="Sayler G.S."/>
        </authorList>
    </citation>
    <scope>NUCLEOTIDE SEQUENCE [LARGE SCALE GENOMIC DNA]</scope>
    <source>
        <strain evidence="1 2">HK44</strain>
    </source>
</reference>
<dbReference type="PATRIC" id="fig|1042209.11.peg.6124"/>
<gene>
    <name evidence="1" type="ORF">HK44_019760</name>
</gene>
<sequence>MGLRGVGEQGLRLHARLRQLHQDILFSDGRVEGLILTAALLDSIHL</sequence>